<protein>
    <submittedName>
        <fullName evidence="3">Uncharacterized protein</fullName>
    </submittedName>
</protein>
<evidence type="ECO:0000256" key="1">
    <source>
        <dbReference type="ARBA" id="ARBA00022737"/>
    </source>
</evidence>
<dbReference type="OrthoDB" id="428525at2759"/>
<organism evidence="3 4">
    <name type="scientific">Sphaeroforma arctica JP610</name>
    <dbReference type="NCBI Taxonomy" id="667725"/>
    <lineage>
        <taxon>Eukaryota</taxon>
        <taxon>Ichthyosporea</taxon>
        <taxon>Ichthyophonida</taxon>
        <taxon>Sphaeroforma</taxon>
    </lineage>
</organism>
<dbReference type="Gene3D" id="1.10.3080.10">
    <property type="entry name" value="Clc chloride channel"/>
    <property type="match status" value="1"/>
</dbReference>
<evidence type="ECO:0000256" key="2">
    <source>
        <dbReference type="ARBA" id="ARBA00023122"/>
    </source>
</evidence>
<dbReference type="InterPro" id="IPR051280">
    <property type="entry name" value="Cl-channel/antiporter"/>
</dbReference>
<feature type="non-terminal residue" evidence="3">
    <location>
        <position position="104"/>
    </location>
</feature>
<evidence type="ECO:0000313" key="4">
    <source>
        <dbReference type="Proteomes" id="UP000054560"/>
    </source>
</evidence>
<accession>A0A0L0F258</accession>
<dbReference type="EMBL" id="KQ250440">
    <property type="protein sequence ID" value="KNC70701.1"/>
    <property type="molecule type" value="Genomic_DNA"/>
</dbReference>
<name>A0A0L0F258_9EUKA</name>
<dbReference type="eggNOG" id="KOG0474">
    <property type="taxonomic scope" value="Eukaryota"/>
</dbReference>
<dbReference type="PANTHER" id="PTHR11689">
    <property type="entry name" value="CHLORIDE CHANNEL PROTEIN CLC FAMILY MEMBER"/>
    <property type="match status" value="1"/>
</dbReference>
<keyword evidence="1" id="KW-0677">Repeat</keyword>
<gene>
    <name evidence="3" type="ORF">SARC_16768</name>
</gene>
<dbReference type="GeneID" id="25917272"/>
<keyword evidence="4" id="KW-1185">Reference proteome</keyword>
<reference evidence="3 4" key="1">
    <citation type="submission" date="2011-02" db="EMBL/GenBank/DDBJ databases">
        <title>The Genome Sequence of Sphaeroforma arctica JP610.</title>
        <authorList>
            <consortium name="The Broad Institute Genome Sequencing Platform"/>
            <person name="Russ C."/>
            <person name="Cuomo C."/>
            <person name="Young S.K."/>
            <person name="Zeng Q."/>
            <person name="Gargeya S."/>
            <person name="Alvarado L."/>
            <person name="Berlin A."/>
            <person name="Chapman S.B."/>
            <person name="Chen Z."/>
            <person name="Freedman E."/>
            <person name="Gellesch M."/>
            <person name="Goldberg J."/>
            <person name="Griggs A."/>
            <person name="Gujja S."/>
            <person name="Heilman E."/>
            <person name="Heiman D."/>
            <person name="Howarth C."/>
            <person name="Mehta T."/>
            <person name="Neiman D."/>
            <person name="Pearson M."/>
            <person name="Roberts A."/>
            <person name="Saif S."/>
            <person name="Shea T."/>
            <person name="Shenoy N."/>
            <person name="Sisk P."/>
            <person name="Stolte C."/>
            <person name="Sykes S."/>
            <person name="White J."/>
            <person name="Yandava C."/>
            <person name="Burger G."/>
            <person name="Gray M.W."/>
            <person name="Holland P.W.H."/>
            <person name="King N."/>
            <person name="Lang F.B.F."/>
            <person name="Roger A.J."/>
            <person name="Ruiz-Trillo I."/>
            <person name="Haas B."/>
            <person name="Nusbaum C."/>
            <person name="Birren B."/>
        </authorList>
    </citation>
    <scope>NUCLEOTIDE SEQUENCE [LARGE SCALE GENOMIC DNA]</scope>
    <source>
        <strain evidence="3 4">JP610</strain>
    </source>
</reference>
<dbReference type="RefSeq" id="XP_014144603.1">
    <property type="nucleotide sequence ID" value="XM_014289128.1"/>
</dbReference>
<dbReference type="GO" id="GO:0015108">
    <property type="term" value="F:chloride transmembrane transporter activity"/>
    <property type="evidence" value="ECO:0007669"/>
    <property type="project" value="TreeGrafter"/>
</dbReference>
<keyword evidence="2" id="KW-0129">CBS domain</keyword>
<proteinExistence type="predicted"/>
<sequence>MGAIGGLLGAIFNSINEHITLARMRYCNAQMRTRRVVEVLVVSVVTSISLFLAGRYLGQCHPIAHQETGRVEMYKSYFCPEGTWNDMATLTTSGNEAVIKTLFH</sequence>
<dbReference type="GO" id="GO:0005765">
    <property type="term" value="C:lysosomal membrane"/>
    <property type="evidence" value="ECO:0007669"/>
    <property type="project" value="TreeGrafter"/>
</dbReference>
<dbReference type="AlphaFoldDB" id="A0A0L0F258"/>
<dbReference type="PANTHER" id="PTHR11689:SF158">
    <property type="entry name" value="H(+)_CL(-) EXCHANGE TRANSPORTER 6"/>
    <property type="match status" value="1"/>
</dbReference>
<evidence type="ECO:0000313" key="3">
    <source>
        <dbReference type="EMBL" id="KNC70701.1"/>
    </source>
</evidence>
<dbReference type="Proteomes" id="UP000054560">
    <property type="component" value="Unassembled WGS sequence"/>
</dbReference>